<dbReference type="SUPFAM" id="SSF56801">
    <property type="entry name" value="Acetyl-CoA synthetase-like"/>
    <property type="match status" value="1"/>
</dbReference>
<dbReference type="InterPro" id="IPR036291">
    <property type="entry name" value="NAD(P)-bd_dom_sf"/>
</dbReference>
<feature type="region of interest" description="Disordered" evidence="3">
    <location>
        <begin position="555"/>
        <end position="574"/>
    </location>
</feature>
<dbReference type="AlphaFoldDB" id="A0A2G5HAV3"/>
<organism evidence="7 9">
    <name type="scientific">Cercospora beticola</name>
    <name type="common">Sugarbeet leaf spot fungus</name>
    <dbReference type="NCBI Taxonomy" id="122368"/>
    <lineage>
        <taxon>Eukaryota</taxon>
        <taxon>Fungi</taxon>
        <taxon>Dikarya</taxon>
        <taxon>Ascomycota</taxon>
        <taxon>Pezizomycotina</taxon>
        <taxon>Dothideomycetes</taxon>
        <taxon>Dothideomycetidae</taxon>
        <taxon>Mycosphaerellales</taxon>
        <taxon>Mycosphaerellaceae</taxon>
        <taxon>Cercospora</taxon>
    </lineage>
</organism>
<dbReference type="SUPFAM" id="SSF51735">
    <property type="entry name" value="NAD(P)-binding Rossmann-fold domains"/>
    <property type="match status" value="1"/>
</dbReference>
<reference evidence="8 10" key="2">
    <citation type="submission" date="2023-09" db="EMBL/GenBank/DDBJ databases">
        <title>Complete-Gapless Cercospora beticola genome.</title>
        <authorList>
            <person name="Wyatt N.A."/>
            <person name="Spanner R.E."/>
            <person name="Bolton M.D."/>
        </authorList>
    </citation>
    <scope>NUCLEOTIDE SEQUENCE [LARGE SCALE GENOMIC DNA]</scope>
    <source>
        <strain evidence="8">Cb09-40</strain>
    </source>
</reference>
<dbReference type="Gene3D" id="3.40.50.12780">
    <property type="entry name" value="N-terminal domain of ligase-like"/>
    <property type="match status" value="1"/>
</dbReference>
<reference evidence="7 9" key="1">
    <citation type="submission" date="2015-10" db="EMBL/GenBank/DDBJ databases">
        <title>The cercosporin biosynthetic gene cluster was horizontally transferred to several fungal lineages and shown to be expanded in Cercospora beticola based on microsynteny with recipient genomes.</title>
        <authorList>
            <person name="De Jonge R."/>
            <person name="Ebert M.K."/>
            <person name="Suttle J.C."/>
            <person name="Jurick Ii W.M."/>
            <person name="Secor G.A."/>
            <person name="Thomma B.P."/>
            <person name="Van De Peer Y."/>
            <person name="Bolton M.D."/>
        </authorList>
    </citation>
    <scope>NUCLEOTIDE SEQUENCE [LARGE SCALE GENOMIC DNA]</scope>
    <source>
        <strain evidence="7 9">09-40</strain>
    </source>
</reference>
<evidence type="ECO:0000256" key="1">
    <source>
        <dbReference type="ARBA" id="ARBA00022450"/>
    </source>
</evidence>
<name>A0A2G5HAV3_CERBT</name>
<evidence type="ECO:0000259" key="5">
    <source>
        <dbReference type="Pfam" id="PF00550"/>
    </source>
</evidence>
<sequence>MTSRLRTIISRTKAMAQPKEITSLPLPAYIDHLATKDPDRSFAEIVSPSDGSSKTISIKQLSVAIHKAAWWLDERLRHLYLSRTFAYVSSGPDLRYWILMLAGCKTGRLAFFPSPRNDADAQRHLFQRYGCKILLLPQGGSARSDLQSVIEAESLACLEVPDLDYFLSFAPNPYVWHWSPRTIATEPLVGLHSSGTTGLPKPIKIKHGNALAMEKWKQIPDLGHGKIHLCQWSGKRVLVTFPLFHMAAINILMAAIQNQFTVILPPAGPTPPNAQMTADIIDKTRVHVLTSPPSILAEMAADRRMLETLSKLNCVAFGGGPLPEAAGEDIRRRSHIASIMGMTESGILPCEFTEDRDWQYIQFSPVLGIEMRPAADNLFSLFFVRNEACKDYQVAFYTYPERTEYGTGDLYSKHPTKPGLWKWEGRNDDIIVYSTGEKYNPTTMENAINGHSAISAALVCGTGRPNSALLVEPNQHTVDAEAFIEAIWPHVKKVNANSPAHARIMKDMILVTSPRKPLPRAGKGTVQREASVEIYGKELEELYESPIAERKDSKASAFSLSSMPSDTSVSPTRPRSIEFVSSPSSEVAVTSRALVTTTKRSDEQTQIGQPTGRWGDFDTISLARRILEILKDIFGLTVAVDQDIFSAGVDSLGVTTIVRELQRLLSTTDQGRYFIAPKAVYQNPTAIGLAAFLCGDAPEELAAEDQMQRIFEKYTANLPITTRSPLPANHSAKVVVLTGSTGSFGTYLLDALLRDETVAEVICLNRRVNAEEEQARSLIRKGMSANFAKKKTVTFAACDFSRPYLGLNISEYKDFLGRATHILHNAWNVNFNLPLTYFDSPHIQGVRQLVDFSARSKYGAMIFFISSVGAVSSLRQPQGADGRPRPVPEEPIEDWSAASTEGGYGQSKLVAERILATAAKEAGIPCAICRVGQIAGPSPGEGDWQRNEWLPTLVVSSRNMGCLPTSLGSFNNVDWVPIDLAAKIVLDFVGHAGKKLLDSPNQPQIYHAVNPRPTPWQSLLPAVQSSLAVEKTVPFEEWIDKLTRLGDQDINRYPAVKLANFYRSLLAAEEVRLDTLESRRASWALNEMKPVTGDMLRGWIRRWF</sequence>
<dbReference type="EMBL" id="CP134188">
    <property type="protein sequence ID" value="WPB03271.1"/>
    <property type="molecule type" value="Genomic_DNA"/>
</dbReference>
<feature type="compositionally biased region" description="Polar residues" evidence="3">
    <location>
        <begin position="556"/>
        <end position="574"/>
    </location>
</feature>
<dbReference type="Gene3D" id="3.40.50.720">
    <property type="entry name" value="NAD(P)-binding Rossmann-like Domain"/>
    <property type="match status" value="1"/>
</dbReference>
<evidence type="ECO:0000313" key="9">
    <source>
        <dbReference type="Proteomes" id="UP000230605"/>
    </source>
</evidence>
<dbReference type="Pfam" id="PF00550">
    <property type="entry name" value="PP-binding"/>
    <property type="match status" value="1"/>
</dbReference>
<keyword evidence="2" id="KW-0597">Phosphoprotein</keyword>
<dbReference type="InterPro" id="IPR006162">
    <property type="entry name" value="Ppantetheine_attach_site"/>
</dbReference>
<dbReference type="PANTHER" id="PTHR43439">
    <property type="entry name" value="PHENYLACETATE-COENZYME A LIGASE"/>
    <property type="match status" value="1"/>
</dbReference>
<dbReference type="PANTHER" id="PTHR43439:SF2">
    <property type="entry name" value="ENZYME, PUTATIVE (JCVI)-RELATED"/>
    <property type="match status" value="1"/>
</dbReference>
<dbReference type="InterPro" id="IPR036736">
    <property type="entry name" value="ACP-like_sf"/>
</dbReference>
<protein>
    <submittedName>
        <fullName evidence="7">Putative polyketide synthase 45</fullName>
    </submittedName>
</protein>
<evidence type="ECO:0000259" key="6">
    <source>
        <dbReference type="Pfam" id="PF07993"/>
    </source>
</evidence>
<keyword evidence="1" id="KW-0596">Phosphopantetheine</keyword>
<feature type="domain" description="AMP-dependent synthetase/ligase" evidence="4">
    <location>
        <begin position="47"/>
        <end position="361"/>
    </location>
</feature>
<dbReference type="Proteomes" id="UP001302367">
    <property type="component" value="Chromosome 5"/>
</dbReference>
<dbReference type="Pfam" id="PF00501">
    <property type="entry name" value="AMP-binding"/>
    <property type="match status" value="1"/>
</dbReference>
<dbReference type="Pfam" id="PF07993">
    <property type="entry name" value="NAD_binding_4"/>
    <property type="match status" value="1"/>
</dbReference>
<dbReference type="EMBL" id="LKMD01000108">
    <property type="protein sequence ID" value="PIA89648.1"/>
    <property type="molecule type" value="Genomic_DNA"/>
</dbReference>
<dbReference type="SUPFAM" id="SSF47336">
    <property type="entry name" value="ACP-like"/>
    <property type="match status" value="1"/>
</dbReference>
<dbReference type="InterPro" id="IPR000873">
    <property type="entry name" value="AMP-dep_synth/lig_dom"/>
</dbReference>
<feature type="domain" description="Carrier" evidence="5">
    <location>
        <begin position="624"/>
        <end position="691"/>
    </location>
</feature>
<evidence type="ECO:0000256" key="3">
    <source>
        <dbReference type="SAM" id="MobiDB-lite"/>
    </source>
</evidence>
<evidence type="ECO:0000259" key="4">
    <source>
        <dbReference type="Pfam" id="PF00501"/>
    </source>
</evidence>
<dbReference type="OrthoDB" id="429813at2759"/>
<proteinExistence type="predicted"/>
<feature type="domain" description="Thioester reductase (TE)" evidence="6">
    <location>
        <begin position="737"/>
        <end position="984"/>
    </location>
</feature>
<dbReference type="InterPro" id="IPR051414">
    <property type="entry name" value="Adenylate-forming_Reductase"/>
</dbReference>
<dbReference type="PROSITE" id="PS00012">
    <property type="entry name" value="PHOSPHOPANTETHEINE"/>
    <property type="match status" value="1"/>
</dbReference>
<dbReference type="InterPro" id="IPR013120">
    <property type="entry name" value="FAR_NAD-bd"/>
</dbReference>
<dbReference type="Gene3D" id="1.10.1200.10">
    <property type="entry name" value="ACP-like"/>
    <property type="match status" value="1"/>
</dbReference>
<gene>
    <name evidence="7" type="ORF">CB0940_07332</name>
    <name evidence="8" type="ORF">RHO25_007908</name>
</gene>
<evidence type="ECO:0000256" key="2">
    <source>
        <dbReference type="ARBA" id="ARBA00022553"/>
    </source>
</evidence>
<dbReference type="Proteomes" id="UP000230605">
    <property type="component" value="Chromosome 5"/>
</dbReference>
<dbReference type="InterPro" id="IPR009081">
    <property type="entry name" value="PP-bd_ACP"/>
</dbReference>
<evidence type="ECO:0000313" key="7">
    <source>
        <dbReference type="EMBL" id="PIA89648.1"/>
    </source>
</evidence>
<evidence type="ECO:0000313" key="10">
    <source>
        <dbReference type="Proteomes" id="UP001302367"/>
    </source>
</evidence>
<dbReference type="Pfam" id="PF23562">
    <property type="entry name" value="AMP-binding_C_3"/>
    <property type="match status" value="1"/>
</dbReference>
<dbReference type="InterPro" id="IPR042099">
    <property type="entry name" value="ANL_N_sf"/>
</dbReference>
<keyword evidence="10" id="KW-1185">Reference proteome</keyword>
<evidence type="ECO:0000313" key="8">
    <source>
        <dbReference type="EMBL" id="WPB03271.1"/>
    </source>
</evidence>
<accession>A0A2G5HAV3</accession>